<organism evidence="6 7">
    <name type="scientific">Candidatus Butyricicoccus avistercoris</name>
    <dbReference type="NCBI Taxonomy" id="2838518"/>
    <lineage>
        <taxon>Bacteria</taxon>
        <taxon>Bacillati</taxon>
        <taxon>Bacillota</taxon>
        <taxon>Clostridia</taxon>
        <taxon>Eubacteriales</taxon>
        <taxon>Butyricicoccaceae</taxon>
        <taxon>Butyricicoccus</taxon>
    </lineage>
</organism>
<dbReference type="GO" id="GO:0019262">
    <property type="term" value="P:N-acetylneuraminate catabolic process"/>
    <property type="evidence" value="ECO:0007669"/>
    <property type="project" value="UniProtKB-UniRule"/>
</dbReference>
<proteinExistence type="inferred from homology"/>
<dbReference type="GO" id="GO:0006046">
    <property type="term" value="P:N-acetylglucosamine catabolic process"/>
    <property type="evidence" value="ECO:0007669"/>
    <property type="project" value="UniProtKB-UniRule"/>
</dbReference>
<evidence type="ECO:0000256" key="3">
    <source>
        <dbReference type="ARBA" id="ARBA00023277"/>
    </source>
</evidence>
<dbReference type="HAMAP" id="MF_01241">
    <property type="entry name" value="GlcN6P_deamin"/>
    <property type="match status" value="1"/>
</dbReference>
<dbReference type="GO" id="GO:0005737">
    <property type="term" value="C:cytoplasm"/>
    <property type="evidence" value="ECO:0007669"/>
    <property type="project" value="TreeGrafter"/>
</dbReference>
<feature type="active site" description="Proton acceptor; for enolization step" evidence="4">
    <location>
        <position position="67"/>
    </location>
</feature>
<dbReference type="InterPro" id="IPR004547">
    <property type="entry name" value="Glucosamine6P_isomerase"/>
</dbReference>
<keyword evidence="3 4" id="KW-0119">Carbohydrate metabolism</keyword>
<comment type="pathway">
    <text evidence="4">Amino-sugar metabolism; N-acetylneuraminate degradation; D-fructose 6-phosphate from N-acetylneuraminate: step 5/5.</text>
</comment>
<dbReference type="FunFam" id="3.40.50.1360:FF:000003">
    <property type="entry name" value="Glucosamine-6-phosphate deaminase"/>
    <property type="match status" value="1"/>
</dbReference>
<dbReference type="Gene3D" id="3.40.50.1360">
    <property type="match status" value="1"/>
</dbReference>
<name>A0A9D1TIA7_9FIRM</name>
<evidence type="ECO:0000259" key="5">
    <source>
        <dbReference type="Pfam" id="PF01182"/>
    </source>
</evidence>
<dbReference type="InterPro" id="IPR006148">
    <property type="entry name" value="Glc/Gal-6P_isomerase"/>
</dbReference>
<dbReference type="AlphaFoldDB" id="A0A9D1TIA7"/>
<accession>A0A9D1TIA7</accession>
<evidence type="ECO:0000256" key="2">
    <source>
        <dbReference type="ARBA" id="ARBA00022801"/>
    </source>
</evidence>
<feature type="domain" description="Glucosamine/galactosamine-6-phosphate isomerase" evidence="5">
    <location>
        <begin position="23"/>
        <end position="225"/>
    </location>
</feature>
<comment type="caution">
    <text evidence="6">The sequence shown here is derived from an EMBL/GenBank/DDBJ whole genome shotgun (WGS) entry which is preliminary data.</text>
</comment>
<comment type="function">
    <text evidence="4">Catalyzes the reversible isomerization-deamination of glucosamine 6-phosphate (GlcN6P) to form fructose 6-phosphate (Fru6P) and ammonium ion.</text>
</comment>
<dbReference type="Proteomes" id="UP000886808">
    <property type="component" value="Unassembled WGS sequence"/>
</dbReference>
<dbReference type="CDD" id="cd01399">
    <property type="entry name" value="GlcN6P_deaminase"/>
    <property type="match status" value="1"/>
</dbReference>
<dbReference type="SUPFAM" id="SSF100950">
    <property type="entry name" value="NagB/RpiA/CoA transferase-like"/>
    <property type="match status" value="1"/>
</dbReference>
<keyword evidence="2 4" id="KW-0378">Hydrolase</keyword>
<feature type="active site" description="Proton acceptor; for ring-opening step" evidence="4">
    <location>
        <position position="138"/>
    </location>
</feature>
<dbReference type="PANTHER" id="PTHR11280">
    <property type="entry name" value="GLUCOSAMINE-6-PHOSPHATE ISOMERASE"/>
    <property type="match status" value="1"/>
</dbReference>
<evidence type="ECO:0000313" key="7">
    <source>
        <dbReference type="Proteomes" id="UP000886808"/>
    </source>
</evidence>
<dbReference type="GO" id="GO:0042802">
    <property type="term" value="F:identical protein binding"/>
    <property type="evidence" value="ECO:0007669"/>
    <property type="project" value="TreeGrafter"/>
</dbReference>
<dbReference type="EC" id="3.5.99.6" evidence="4"/>
<comment type="similarity">
    <text evidence="4">Belongs to the glucosamine/galactosamine-6-phosphate isomerase family. NagB subfamily.</text>
</comment>
<sequence>MKIIRAKDYNDMSRKAANIISAQVILKPNSVLGLATGSSPIGIYQQLIKWYEKGDIDFSEVTTVNLDEYYGLSPEDEQSYHNFMYTNFFDHVNIPRDRINLPNGMETDEAKECARYDALLNSLGGVDMQLLGIGRNGHIGFNEPSDCYSKGTHCVELAESTIEANKRFFASADDVPRRAYSMGIHTIMAAKKVIVVASGEDKAWAIKESCFGPVTPHVPGSILQLHNDAIVIADEAALSLIDNI</sequence>
<evidence type="ECO:0000313" key="6">
    <source>
        <dbReference type="EMBL" id="HIV62161.1"/>
    </source>
</evidence>
<protein>
    <recommendedName>
        <fullName evidence="4">Glucosamine-6-phosphate deaminase</fullName>
        <ecNumber evidence="4">3.5.99.6</ecNumber>
    </recommendedName>
    <alternativeName>
        <fullName evidence="4">GlcN6P deaminase</fullName>
        <shortName evidence="4">GNPDA</shortName>
    </alternativeName>
    <alternativeName>
        <fullName evidence="4">Glucosamine-6-phosphate isomerase</fullName>
    </alternativeName>
</protein>
<dbReference type="PANTHER" id="PTHR11280:SF5">
    <property type="entry name" value="GLUCOSAMINE-6-PHOSPHATE ISOMERASE"/>
    <property type="match status" value="1"/>
</dbReference>
<dbReference type="NCBIfam" id="TIGR00502">
    <property type="entry name" value="nagB"/>
    <property type="match status" value="1"/>
</dbReference>
<gene>
    <name evidence="4 6" type="primary">nagB</name>
    <name evidence="6" type="ORF">H9746_04835</name>
</gene>
<comment type="caution">
    <text evidence="4">Lacks conserved residue(s) required for the propagation of feature annotation.</text>
</comment>
<reference evidence="6" key="1">
    <citation type="journal article" date="2021" name="PeerJ">
        <title>Extensive microbial diversity within the chicken gut microbiome revealed by metagenomics and culture.</title>
        <authorList>
            <person name="Gilroy R."/>
            <person name="Ravi A."/>
            <person name="Getino M."/>
            <person name="Pursley I."/>
            <person name="Horton D.L."/>
            <person name="Alikhan N.F."/>
            <person name="Baker D."/>
            <person name="Gharbi K."/>
            <person name="Hall N."/>
            <person name="Watson M."/>
            <person name="Adriaenssens E.M."/>
            <person name="Foster-Nyarko E."/>
            <person name="Jarju S."/>
            <person name="Secka A."/>
            <person name="Antonio M."/>
            <person name="Oren A."/>
            <person name="Chaudhuri R.R."/>
            <person name="La Ragione R."/>
            <person name="Hildebrand F."/>
            <person name="Pallen M.J."/>
        </authorList>
    </citation>
    <scope>NUCLEOTIDE SEQUENCE</scope>
    <source>
        <strain evidence="6">CHK193-4272</strain>
    </source>
</reference>
<reference evidence="6" key="2">
    <citation type="submission" date="2021-04" db="EMBL/GenBank/DDBJ databases">
        <authorList>
            <person name="Gilroy R."/>
        </authorList>
    </citation>
    <scope>NUCLEOTIDE SEQUENCE</scope>
    <source>
        <strain evidence="6">CHK193-4272</strain>
    </source>
</reference>
<evidence type="ECO:0000256" key="1">
    <source>
        <dbReference type="ARBA" id="ARBA00000644"/>
    </source>
</evidence>
<comment type="catalytic activity">
    <reaction evidence="1 4">
        <text>alpha-D-glucosamine 6-phosphate + H2O = beta-D-fructose 6-phosphate + NH4(+)</text>
        <dbReference type="Rhea" id="RHEA:12172"/>
        <dbReference type="ChEBI" id="CHEBI:15377"/>
        <dbReference type="ChEBI" id="CHEBI:28938"/>
        <dbReference type="ChEBI" id="CHEBI:57634"/>
        <dbReference type="ChEBI" id="CHEBI:75989"/>
        <dbReference type="EC" id="3.5.99.6"/>
    </reaction>
</comment>
<dbReference type="InterPro" id="IPR037171">
    <property type="entry name" value="NagB/RpiA_transferase-like"/>
</dbReference>
<feature type="active site" description="For ring-opening step" evidence="4">
    <location>
        <position position="136"/>
    </location>
</feature>
<dbReference type="GO" id="GO:0004342">
    <property type="term" value="F:glucosamine-6-phosphate deaminase activity"/>
    <property type="evidence" value="ECO:0007669"/>
    <property type="project" value="UniProtKB-UniRule"/>
</dbReference>
<evidence type="ECO:0000256" key="4">
    <source>
        <dbReference type="HAMAP-Rule" id="MF_01241"/>
    </source>
</evidence>
<dbReference type="GO" id="GO:0005975">
    <property type="term" value="P:carbohydrate metabolic process"/>
    <property type="evidence" value="ECO:0007669"/>
    <property type="project" value="InterPro"/>
</dbReference>
<dbReference type="EMBL" id="DXIE01000029">
    <property type="protein sequence ID" value="HIV62161.1"/>
    <property type="molecule type" value="Genomic_DNA"/>
</dbReference>
<feature type="active site" description="For ring-opening step" evidence="4">
    <location>
        <position position="143"/>
    </location>
</feature>
<dbReference type="GO" id="GO:0006043">
    <property type="term" value="P:glucosamine catabolic process"/>
    <property type="evidence" value="ECO:0007669"/>
    <property type="project" value="TreeGrafter"/>
</dbReference>
<dbReference type="Pfam" id="PF01182">
    <property type="entry name" value="Glucosamine_iso"/>
    <property type="match status" value="1"/>
</dbReference>